<dbReference type="Proteomes" id="UP001497516">
    <property type="component" value="Chromosome 7"/>
</dbReference>
<feature type="region of interest" description="Disordered" evidence="1">
    <location>
        <begin position="24"/>
        <end position="67"/>
    </location>
</feature>
<dbReference type="AlphaFoldDB" id="A0AAV2FJR4"/>
<gene>
    <name evidence="2" type="ORF">LTRI10_LOCUS38788</name>
</gene>
<organism evidence="2 3">
    <name type="scientific">Linum trigynum</name>
    <dbReference type="NCBI Taxonomy" id="586398"/>
    <lineage>
        <taxon>Eukaryota</taxon>
        <taxon>Viridiplantae</taxon>
        <taxon>Streptophyta</taxon>
        <taxon>Embryophyta</taxon>
        <taxon>Tracheophyta</taxon>
        <taxon>Spermatophyta</taxon>
        <taxon>Magnoliopsida</taxon>
        <taxon>eudicotyledons</taxon>
        <taxon>Gunneridae</taxon>
        <taxon>Pentapetalae</taxon>
        <taxon>rosids</taxon>
        <taxon>fabids</taxon>
        <taxon>Malpighiales</taxon>
        <taxon>Linaceae</taxon>
        <taxon>Linum</taxon>
    </lineage>
</organism>
<sequence>MALVNRPTASRSPGSLQIVNPTASSSAFAAPCSPTDRSSSAAGNSNPLQIAEWWSSEKEEALPSRGR</sequence>
<accession>A0AAV2FJR4</accession>
<protein>
    <submittedName>
        <fullName evidence="2">Uncharacterized protein</fullName>
    </submittedName>
</protein>
<evidence type="ECO:0000313" key="3">
    <source>
        <dbReference type="Proteomes" id="UP001497516"/>
    </source>
</evidence>
<keyword evidence="3" id="KW-1185">Reference proteome</keyword>
<feature type="compositionally biased region" description="Polar residues" evidence="1">
    <location>
        <begin position="35"/>
        <end position="48"/>
    </location>
</feature>
<feature type="compositionally biased region" description="Basic and acidic residues" evidence="1">
    <location>
        <begin position="55"/>
        <end position="67"/>
    </location>
</feature>
<proteinExistence type="predicted"/>
<reference evidence="2 3" key="1">
    <citation type="submission" date="2024-04" db="EMBL/GenBank/DDBJ databases">
        <authorList>
            <person name="Fracassetti M."/>
        </authorList>
    </citation>
    <scope>NUCLEOTIDE SEQUENCE [LARGE SCALE GENOMIC DNA]</scope>
</reference>
<feature type="compositionally biased region" description="Low complexity" evidence="1">
    <location>
        <begin position="24"/>
        <end position="34"/>
    </location>
</feature>
<evidence type="ECO:0000313" key="2">
    <source>
        <dbReference type="EMBL" id="CAL1398561.1"/>
    </source>
</evidence>
<name>A0AAV2FJR4_9ROSI</name>
<dbReference type="EMBL" id="OZ034820">
    <property type="protein sequence ID" value="CAL1398561.1"/>
    <property type="molecule type" value="Genomic_DNA"/>
</dbReference>
<evidence type="ECO:0000256" key="1">
    <source>
        <dbReference type="SAM" id="MobiDB-lite"/>
    </source>
</evidence>